<dbReference type="STRING" id="1408163.A0A0F4YTK9"/>
<accession>A0A0F4YTK9</accession>
<proteinExistence type="predicted"/>
<evidence type="ECO:0000313" key="1">
    <source>
        <dbReference type="EMBL" id="KKA21440.1"/>
    </source>
</evidence>
<reference evidence="1 2" key="1">
    <citation type="submission" date="2015-04" db="EMBL/GenBank/DDBJ databases">
        <authorList>
            <person name="Heijne W.H."/>
            <person name="Fedorova N.D."/>
            <person name="Nierman W.C."/>
            <person name="Vollebregt A.W."/>
            <person name="Zhao Z."/>
            <person name="Wu L."/>
            <person name="Kumar M."/>
            <person name="Stam H."/>
            <person name="van den Berg M.A."/>
            <person name="Pel H.J."/>
        </authorList>
    </citation>
    <scope>NUCLEOTIDE SEQUENCE [LARGE SCALE GENOMIC DNA]</scope>
    <source>
        <strain evidence="1 2">CBS 393.64</strain>
    </source>
</reference>
<organism evidence="1 2">
    <name type="scientific">Rasamsonia emersonii (strain ATCC 16479 / CBS 393.64 / IMI 116815)</name>
    <dbReference type="NCBI Taxonomy" id="1408163"/>
    <lineage>
        <taxon>Eukaryota</taxon>
        <taxon>Fungi</taxon>
        <taxon>Dikarya</taxon>
        <taxon>Ascomycota</taxon>
        <taxon>Pezizomycotina</taxon>
        <taxon>Eurotiomycetes</taxon>
        <taxon>Eurotiomycetidae</taxon>
        <taxon>Eurotiales</taxon>
        <taxon>Trichocomaceae</taxon>
        <taxon>Rasamsonia</taxon>
    </lineage>
</organism>
<dbReference type="AlphaFoldDB" id="A0A0F4YTK9"/>
<keyword evidence="2" id="KW-1185">Reference proteome</keyword>
<dbReference type="OrthoDB" id="5326346at2759"/>
<dbReference type="GeneID" id="25316909"/>
<comment type="caution">
    <text evidence="1">The sequence shown here is derived from an EMBL/GenBank/DDBJ whole genome shotgun (WGS) entry which is preliminary data.</text>
</comment>
<dbReference type="Proteomes" id="UP000053958">
    <property type="component" value="Unassembled WGS sequence"/>
</dbReference>
<dbReference type="RefSeq" id="XP_013328052.1">
    <property type="nucleotide sequence ID" value="XM_013472598.1"/>
</dbReference>
<evidence type="ECO:0000313" key="2">
    <source>
        <dbReference type="Proteomes" id="UP000053958"/>
    </source>
</evidence>
<evidence type="ECO:0008006" key="3">
    <source>
        <dbReference type="Google" id="ProtNLM"/>
    </source>
</evidence>
<name>A0A0F4YTK9_RASE3</name>
<protein>
    <recommendedName>
        <fullName evidence="3">BTB domain-containing protein</fullName>
    </recommendedName>
</protein>
<sequence>MLTGRFAESETLRTSGSVTIKLDDDDQEAMLILMRIIHGKFYSVSAVVDFNTLKRIAILVDKYSLHETVHYFINGWVNGIRMPTITVEDLKTWLCISWVFDLPQKFQTMSRSWLLDSQFSFNAPGLPIPAQVVAQLNSRRKNTIAQIMDVLTALAKEYLDVNKSQCSENPNRRDYISRGNDVRCNKDCDAMVLGYLTMILMKLGVMTLNGQSTATIKLNESRLRTRSDYKLNATTTTIRDPGGFELPSIDGLLIVAYDH</sequence>
<dbReference type="EMBL" id="LASV01000185">
    <property type="protein sequence ID" value="KKA21440.1"/>
    <property type="molecule type" value="Genomic_DNA"/>
</dbReference>
<gene>
    <name evidence="1" type="ORF">T310_4561</name>
</gene>